<keyword evidence="2 11" id="KW-0235">DNA replication</keyword>
<comment type="function">
    <text evidence="11">Initiates the restart of stalled replication forks, which reloads the replicative helicase on sites other than the origin of replication. Recognizes and binds to abandoned replication forks and remodels them to uncover a helicase loading site. Promotes assembly of the primosome at these replication forks.</text>
</comment>
<comment type="similarity">
    <text evidence="11">Belongs to the helicase family. PriA subfamily.</text>
</comment>
<dbReference type="Proteomes" id="UP000596117">
    <property type="component" value="Chromosome"/>
</dbReference>
<keyword evidence="10 11" id="KW-0413">Isomerase</keyword>
<evidence type="ECO:0000256" key="2">
    <source>
        <dbReference type="ARBA" id="ARBA00022705"/>
    </source>
</evidence>
<dbReference type="Pfam" id="PF00270">
    <property type="entry name" value="DEAD"/>
    <property type="match status" value="1"/>
</dbReference>
<dbReference type="Gene3D" id="3.40.1440.60">
    <property type="entry name" value="PriA, 3(prime) DNA-binding domain"/>
    <property type="match status" value="1"/>
</dbReference>
<evidence type="ECO:0000256" key="12">
    <source>
        <dbReference type="SAM" id="MobiDB-lite"/>
    </source>
</evidence>
<organism evidence="15 16">
    <name type="scientific">Brevundimonas diminuta</name>
    <name type="common">Pseudomonas diminuta</name>
    <dbReference type="NCBI Taxonomy" id="293"/>
    <lineage>
        <taxon>Bacteria</taxon>
        <taxon>Pseudomonadati</taxon>
        <taxon>Pseudomonadota</taxon>
        <taxon>Alphaproteobacteria</taxon>
        <taxon>Caulobacterales</taxon>
        <taxon>Caulobacteraceae</taxon>
        <taxon>Brevundimonas</taxon>
    </lineage>
</organism>
<feature type="binding site" evidence="11">
    <location>
        <position position="462"/>
    </location>
    <ligand>
        <name>Zn(2+)</name>
        <dbReference type="ChEBI" id="CHEBI:29105"/>
        <label>2</label>
    </ligand>
</feature>
<evidence type="ECO:0000259" key="14">
    <source>
        <dbReference type="PROSITE" id="PS51194"/>
    </source>
</evidence>
<feature type="binding site" evidence="11">
    <location>
        <position position="475"/>
    </location>
    <ligand>
        <name>Zn(2+)</name>
        <dbReference type="ChEBI" id="CHEBI:29105"/>
        <label>1</label>
    </ligand>
</feature>
<evidence type="ECO:0000256" key="5">
    <source>
        <dbReference type="ARBA" id="ARBA00022801"/>
    </source>
</evidence>
<keyword evidence="4 11" id="KW-0547">Nucleotide-binding</keyword>
<comment type="catalytic activity">
    <reaction evidence="11">
        <text>Couples ATP hydrolysis with the unwinding of duplex DNA by translocating in the 3'-5' direction.</text>
        <dbReference type="EC" id="5.6.2.4"/>
    </reaction>
</comment>
<dbReference type="NCBIfam" id="TIGR00595">
    <property type="entry name" value="priA"/>
    <property type="match status" value="1"/>
</dbReference>
<feature type="domain" description="Helicase ATP-binding" evidence="13">
    <location>
        <begin position="206"/>
        <end position="374"/>
    </location>
</feature>
<feature type="domain" description="Helicase C-terminal" evidence="14">
    <location>
        <begin position="470"/>
        <end position="628"/>
    </location>
</feature>
<dbReference type="InterPro" id="IPR041236">
    <property type="entry name" value="PriA_C"/>
</dbReference>
<dbReference type="Pfam" id="PF18074">
    <property type="entry name" value="PriA_C"/>
    <property type="match status" value="1"/>
</dbReference>
<dbReference type="NCBIfam" id="NF004070">
    <property type="entry name" value="PRK05580.2-2"/>
    <property type="match status" value="1"/>
</dbReference>
<feature type="binding site" evidence="11">
    <location>
        <position position="478"/>
    </location>
    <ligand>
        <name>Zn(2+)</name>
        <dbReference type="ChEBI" id="CHEBI:29105"/>
        <label>1</label>
    </ligand>
</feature>
<keyword evidence="5 11" id="KW-0378">Hydrolase</keyword>
<comment type="caution">
    <text evidence="11">Lacks conserved residue(s) required for the propagation of feature annotation.</text>
</comment>
<evidence type="ECO:0000256" key="3">
    <source>
        <dbReference type="ARBA" id="ARBA00022723"/>
    </source>
</evidence>
<protein>
    <recommendedName>
        <fullName evidence="11">Replication restart protein PriA</fullName>
    </recommendedName>
    <alternativeName>
        <fullName evidence="11">ATP-dependent DNA helicase PriA</fullName>
        <ecNumber evidence="11">5.6.2.4</ecNumber>
    </alternativeName>
    <alternativeName>
        <fullName evidence="11">DNA 3'-5' helicase PriA</fullName>
    </alternativeName>
</protein>
<dbReference type="PROSITE" id="PS51192">
    <property type="entry name" value="HELICASE_ATP_BIND_1"/>
    <property type="match status" value="1"/>
</dbReference>
<gene>
    <name evidence="11" type="primary">priA</name>
    <name evidence="15" type="ORF">I6H83_02895</name>
</gene>
<dbReference type="InterPro" id="IPR041222">
    <property type="entry name" value="PriA_3primeBD"/>
</dbReference>
<dbReference type="InterPro" id="IPR011545">
    <property type="entry name" value="DEAD/DEAH_box_helicase_dom"/>
</dbReference>
<dbReference type="PANTHER" id="PTHR30580:SF0">
    <property type="entry name" value="PRIMOSOMAL PROTEIN N"/>
    <property type="match status" value="1"/>
</dbReference>
<evidence type="ECO:0000256" key="11">
    <source>
        <dbReference type="HAMAP-Rule" id="MF_00983"/>
    </source>
</evidence>
<keyword evidence="6 11" id="KW-0347">Helicase</keyword>
<evidence type="ECO:0000256" key="10">
    <source>
        <dbReference type="ARBA" id="ARBA00023235"/>
    </source>
</evidence>
<feature type="binding site" evidence="11">
    <location>
        <position position="438"/>
    </location>
    <ligand>
        <name>Zn(2+)</name>
        <dbReference type="ChEBI" id="CHEBI:29105"/>
        <label>1</label>
    </ligand>
</feature>
<dbReference type="InterPro" id="IPR014001">
    <property type="entry name" value="Helicase_ATP-bd"/>
</dbReference>
<dbReference type="Pfam" id="PF17764">
    <property type="entry name" value="PriA_3primeBD"/>
    <property type="match status" value="1"/>
</dbReference>
<dbReference type="InterPro" id="IPR027417">
    <property type="entry name" value="P-loop_NTPase"/>
</dbReference>
<sequence>MGRRSRVKVASVLIPLPVPEAFDYAVPEALWVARGDQVAVPLGPRLIRGVVAEVFETTGSNRKLKAVEQVLDDPRLPERTLDFVEWAARWTLSPPGEMAATALKGLRAPRPRPERRVRRVEGRSPARPTTARAAVLEALGARAMPGPDLARAAGVSSGVVKGLVDEGVLEAFEVEAVAAFDAPDPDHAPATLNPDQAASAAAIAEATAAGGFAPFLLDGVTGSGKTEAYLEAAARALRADPTAQVLILLPEIALTQAVIERITARFGVAPAEWHSGVAPPRRRQAWEAVVAGRCNIVVGARSALFLPYANLRLIVVDEEHDGSFKQEEGLVYHGRDLAVARARIEGAAVVLASATPSLETLWNAHQERYRWLKLAARHGAAVLPEIGLIDLRECPPDPQTWLSAPLREAIGETLARGEQSLLFLNRRGYAPVVLCRSCGHRLTAPDTDSWLVEHRYTGRLVCHLTGFSMPKPKACPSCGAEDSLVPVGPGVERVEEEVRQLFPQARTAVFSSDTVPDGKSARALIQSMADGEIDILVATQAAAKGHNFPRLTLVGVVDADLGLRGGDLRAAERTYQLLAQATGRAGRADKPGRALLQTWTPEHPVLQALAAGDRDAFVEAEMAEREAASLPPHGRLAALILSSENAMAVEKVARDLAEAIPNAERLEVYGPADAPLALVRGRRRKRLLVRADRDVNLQAFLRAWLARVKVPASVRLTVDVDPYSFL</sequence>
<dbReference type="InterPro" id="IPR042115">
    <property type="entry name" value="PriA_3primeBD_sf"/>
</dbReference>
<dbReference type="Gene3D" id="3.40.50.300">
    <property type="entry name" value="P-loop containing nucleotide triphosphate hydrolases"/>
    <property type="match status" value="2"/>
</dbReference>
<dbReference type="InterPro" id="IPR001650">
    <property type="entry name" value="Helicase_C-like"/>
</dbReference>
<evidence type="ECO:0000256" key="1">
    <source>
        <dbReference type="ARBA" id="ARBA00022515"/>
    </source>
</evidence>
<evidence type="ECO:0000256" key="6">
    <source>
        <dbReference type="ARBA" id="ARBA00022806"/>
    </source>
</evidence>
<comment type="catalytic activity">
    <reaction evidence="11">
        <text>ATP + H2O = ADP + phosphate + H(+)</text>
        <dbReference type="Rhea" id="RHEA:13065"/>
        <dbReference type="ChEBI" id="CHEBI:15377"/>
        <dbReference type="ChEBI" id="CHEBI:15378"/>
        <dbReference type="ChEBI" id="CHEBI:30616"/>
        <dbReference type="ChEBI" id="CHEBI:43474"/>
        <dbReference type="ChEBI" id="CHEBI:456216"/>
        <dbReference type="EC" id="5.6.2.4"/>
    </reaction>
</comment>
<reference evidence="15 16" key="1">
    <citation type="submission" date="2020-12" db="EMBL/GenBank/DDBJ databases">
        <title>FDA dAtabase for Regulatory Grade micrObial Sequences (FDA-ARGOS): Supporting development and validation of Infectious Disease Dx tests.</title>
        <authorList>
            <person name="Kerrigan L."/>
            <person name="Long C."/>
            <person name="Tallon L."/>
            <person name="Sadzewicz L."/>
            <person name="Zhao X."/>
            <person name="Boylan J."/>
            <person name="Ott S."/>
            <person name="Bowen H."/>
            <person name="Vavikolanu K."/>
            <person name="Mehta A."/>
            <person name="Aluvathingal J."/>
            <person name="Nadendla S."/>
            <person name="Yan Y."/>
            <person name="Sichtig H."/>
        </authorList>
    </citation>
    <scope>NUCLEOTIDE SEQUENCE [LARGE SCALE GENOMIC DNA]</scope>
    <source>
        <strain evidence="15 16">FDAARGOS_1026</strain>
    </source>
</reference>
<feature type="compositionally biased region" description="Basic and acidic residues" evidence="12">
    <location>
        <begin position="111"/>
        <end position="124"/>
    </location>
</feature>
<dbReference type="RefSeq" id="WP_181409309.1">
    <property type="nucleotide sequence ID" value="NZ_BJNC01000022.1"/>
</dbReference>
<dbReference type="Pfam" id="PF00271">
    <property type="entry name" value="Helicase_C"/>
    <property type="match status" value="1"/>
</dbReference>
<evidence type="ECO:0000259" key="13">
    <source>
        <dbReference type="PROSITE" id="PS51192"/>
    </source>
</evidence>
<evidence type="ECO:0000256" key="8">
    <source>
        <dbReference type="ARBA" id="ARBA00022840"/>
    </source>
</evidence>
<keyword evidence="3 11" id="KW-0479">Metal-binding</keyword>
<evidence type="ECO:0000256" key="7">
    <source>
        <dbReference type="ARBA" id="ARBA00022833"/>
    </source>
</evidence>
<dbReference type="SUPFAM" id="SSF52540">
    <property type="entry name" value="P-loop containing nucleoside triphosphate hydrolases"/>
    <property type="match status" value="1"/>
</dbReference>
<dbReference type="SMART" id="SM00487">
    <property type="entry name" value="DEXDc"/>
    <property type="match status" value="1"/>
</dbReference>
<keyword evidence="1 11" id="KW-0639">Primosome</keyword>
<keyword evidence="16" id="KW-1185">Reference proteome</keyword>
<evidence type="ECO:0000256" key="9">
    <source>
        <dbReference type="ARBA" id="ARBA00023125"/>
    </source>
</evidence>
<name>A0A7T4KX20_BREDI</name>
<dbReference type="SMART" id="SM00490">
    <property type="entry name" value="HELICc"/>
    <property type="match status" value="1"/>
</dbReference>
<feature type="binding site" evidence="11">
    <location>
        <position position="435"/>
    </location>
    <ligand>
        <name>Zn(2+)</name>
        <dbReference type="ChEBI" id="CHEBI:29105"/>
        <label>1</label>
    </ligand>
</feature>
<accession>A0A7T4KX20</accession>
<comment type="subunit">
    <text evidence="11">Component of the replication restart primosome.</text>
</comment>
<dbReference type="HAMAP" id="MF_00983">
    <property type="entry name" value="PriA"/>
    <property type="match status" value="1"/>
</dbReference>
<dbReference type="PROSITE" id="PS51194">
    <property type="entry name" value="HELICASE_CTER"/>
    <property type="match status" value="1"/>
</dbReference>
<evidence type="ECO:0000256" key="4">
    <source>
        <dbReference type="ARBA" id="ARBA00022741"/>
    </source>
</evidence>
<dbReference type="EMBL" id="CP066026">
    <property type="protein sequence ID" value="QQB89410.1"/>
    <property type="molecule type" value="Genomic_DNA"/>
</dbReference>
<keyword evidence="7 11" id="KW-0862">Zinc</keyword>
<keyword evidence="9 11" id="KW-0238">DNA-binding</keyword>
<dbReference type="InterPro" id="IPR005259">
    <property type="entry name" value="PriA"/>
</dbReference>
<evidence type="ECO:0000313" key="16">
    <source>
        <dbReference type="Proteomes" id="UP000596117"/>
    </source>
</evidence>
<feature type="region of interest" description="Disordered" evidence="12">
    <location>
        <begin position="108"/>
        <end position="129"/>
    </location>
</feature>
<dbReference type="EC" id="5.6.2.4" evidence="11"/>
<keyword evidence="8 11" id="KW-0067">ATP-binding</keyword>
<dbReference type="PANTHER" id="PTHR30580">
    <property type="entry name" value="PRIMOSOMAL PROTEIN N"/>
    <property type="match status" value="1"/>
</dbReference>
<evidence type="ECO:0000313" key="15">
    <source>
        <dbReference type="EMBL" id="QQB89410.1"/>
    </source>
</evidence>
<proteinExistence type="inferred from homology"/>
<comment type="cofactor">
    <cofactor evidence="11">
        <name>Zn(2+)</name>
        <dbReference type="ChEBI" id="CHEBI:29105"/>
    </cofactor>
    <text evidence="11">Binds 2 zinc ions per subunit.</text>
</comment>